<name>A0ABQ9GVT2_9NEOP</name>
<reference evidence="2 3" key="1">
    <citation type="submission" date="2023-02" db="EMBL/GenBank/DDBJ databases">
        <title>LHISI_Scaffold_Assembly.</title>
        <authorList>
            <person name="Stuart O.P."/>
            <person name="Cleave R."/>
            <person name="Magrath M.J.L."/>
            <person name="Mikheyev A.S."/>
        </authorList>
    </citation>
    <scope>NUCLEOTIDE SEQUENCE [LARGE SCALE GENOMIC DNA]</scope>
    <source>
        <strain evidence="2">Daus_M_001</strain>
        <tissue evidence="2">Leg muscle</tissue>
    </source>
</reference>
<gene>
    <name evidence="2" type="ORF">PR048_024032</name>
</gene>
<proteinExistence type="predicted"/>
<feature type="region of interest" description="Disordered" evidence="1">
    <location>
        <begin position="88"/>
        <end position="129"/>
    </location>
</feature>
<evidence type="ECO:0000313" key="3">
    <source>
        <dbReference type="Proteomes" id="UP001159363"/>
    </source>
</evidence>
<accession>A0ABQ9GVT2</accession>
<sequence>MVSVQASLGGVILGGSHSKEGSFLGGVNLGRSQSWVGSVFGGVNPFYGWSMGSAGLVDWLDDIDSWYGRLVWADSNVWSSAVMKGQGKREIPEKTHRRAASSSTIPTCKNPGVTRPGIEPGSPKSQASRLTTVATVALPLKRQTHSPEARLHPTETKTRWRYDTSSGYRSTHQSFLGEVYHFWANLVPMPASEIAVKSHQPPAATLPIPEQTRRHKHSSSCRSAAFLLSCCTNNEHKLVAKTKEMIQPISLLAFHKGEPGSIPGRVTGLSQVGILPDDAVGRRVFSGISRFPHPFIPGLRRVRSVLLFVDEKVVAAGGRDALPRFKVIAETYLPSPSCCVRSLESPLQTNAASSGRAPPLWPRRARPGPAVCPSRSLSTLPTRYILPLPLAFRSPVVAPPRERLAPSVTDISPAVEKRTRRTMKAECEGEPDGLPFPSPFRSAKVTLSPYSVFTHKRRGAAVAERLARSPPTIANRVQSPAGLPDFRTWESCRTMPLVGGFSRGSPVSPTLSFRRCSILTSIILIGSQDHADNFPANQDRDFCDVHVTKVIRAKRFTNQNVSKPPSAWCIGSSCADFLRINKQGKDGAAPECKGGGKREIPEKTALTSGIVRHDSHVRKSVSDPAWSRAWLALVGGEQSDRYTTAAPRKRRAKEAQLKHTSLDMMNLQTVFTGTTSVIGARESCHALQHSGPIRDFSRYSWRVLNGRDVRISDRLREALGTGLVSDWLLYTSKRLPIDWTAV</sequence>
<keyword evidence="3" id="KW-1185">Reference proteome</keyword>
<organism evidence="2 3">
    <name type="scientific">Dryococelus australis</name>
    <dbReference type="NCBI Taxonomy" id="614101"/>
    <lineage>
        <taxon>Eukaryota</taxon>
        <taxon>Metazoa</taxon>
        <taxon>Ecdysozoa</taxon>
        <taxon>Arthropoda</taxon>
        <taxon>Hexapoda</taxon>
        <taxon>Insecta</taxon>
        <taxon>Pterygota</taxon>
        <taxon>Neoptera</taxon>
        <taxon>Polyneoptera</taxon>
        <taxon>Phasmatodea</taxon>
        <taxon>Verophasmatodea</taxon>
        <taxon>Anareolatae</taxon>
        <taxon>Phasmatidae</taxon>
        <taxon>Eurycanthinae</taxon>
        <taxon>Dryococelus</taxon>
    </lineage>
</organism>
<evidence type="ECO:0000256" key="1">
    <source>
        <dbReference type="SAM" id="MobiDB-lite"/>
    </source>
</evidence>
<dbReference type="EMBL" id="JARBHB010000009">
    <property type="protein sequence ID" value="KAJ8876123.1"/>
    <property type="molecule type" value="Genomic_DNA"/>
</dbReference>
<comment type="caution">
    <text evidence="2">The sequence shown here is derived from an EMBL/GenBank/DDBJ whole genome shotgun (WGS) entry which is preliminary data.</text>
</comment>
<evidence type="ECO:0000313" key="2">
    <source>
        <dbReference type="EMBL" id="KAJ8876123.1"/>
    </source>
</evidence>
<protein>
    <submittedName>
        <fullName evidence="2">Uncharacterized protein</fullName>
    </submittedName>
</protein>
<dbReference type="Proteomes" id="UP001159363">
    <property type="component" value="Chromosome 8"/>
</dbReference>